<keyword evidence="2" id="KW-1185">Reference proteome</keyword>
<evidence type="ECO:0000313" key="1">
    <source>
        <dbReference type="EMBL" id="KAF5796220.1"/>
    </source>
</evidence>
<proteinExistence type="predicted"/>
<reference evidence="1" key="2">
    <citation type="submission" date="2020-06" db="EMBL/GenBank/DDBJ databases">
        <title>Helianthus annuus Genome sequencing and assembly Release 2.</title>
        <authorList>
            <person name="Gouzy J."/>
            <person name="Langlade N."/>
            <person name="Munos S."/>
        </authorList>
    </citation>
    <scope>NUCLEOTIDE SEQUENCE</scope>
    <source>
        <tissue evidence="1">Leaves</tissue>
    </source>
</reference>
<accession>A0A9K3NDW5</accession>
<dbReference type="EMBL" id="MNCJ02000323">
    <property type="protein sequence ID" value="KAF5796220.1"/>
    <property type="molecule type" value="Genomic_DNA"/>
</dbReference>
<protein>
    <submittedName>
        <fullName evidence="1">Uncharacterized protein</fullName>
    </submittedName>
</protein>
<dbReference type="Gramene" id="mRNA:HanXRQr2_Chr08g0348901">
    <property type="protein sequence ID" value="mRNA:HanXRQr2_Chr08g0348901"/>
    <property type="gene ID" value="HanXRQr2_Chr08g0348901"/>
</dbReference>
<reference evidence="1" key="1">
    <citation type="journal article" date="2017" name="Nature">
        <title>The sunflower genome provides insights into oil metabolism, flowering and Asterid evolution.</title>
        <authorList>
            <person name="Badouin H."/>
            <person name="Gouzy J."/>
            <person name="Grassa C.J."/>
            <person name="Murat F."/>
            <person name="Staton S.E."/>
            <person name="Cottret L."/>
            <person name="Lelandais-Briere C."/>
            <person name="Owens G.L."/>
            <person name="Carrere S."/>
            <person name="Mayjonade B."/>
            <person name="Legrand L."/>
            <person name="Gill N."/>
            <person name="Kane N.C."/>
            <person name="Bowers J.E."/>
            <person name="Hubner S."/>
            <person name="Bellec A."/>
            <person name="Berard A."/>
            <person name="Berges H."/>
            <person name="Blanchet N."/>
            <person name="Boniface M.C."/>
            <person name="Brunel D."/>
            <person name="Catrice O."/>
            <person name="Chaidir N."/>
            <person name="Claudel C."/>
            <person name="Donnadieu C."/>
            <person name="Faraut T."/>
            <person name="Fievet G."/>
            <person name="Helmstetter N."/>
            <person name="King M."/>
            <person name="Knapp S.J."/>
            <person name="Lai Z."/>
            <person name="Le Paslier M.C."/>
            <person name="Lippi Y."/>
            <person name="Lorenzon L."/>
            <person name="Mandel J.R."/>
            <person name="Marage G."/>
            <person name="Marchand G."/>
            <person name="Marquand E."/>
            <person name="Bret-Mestries E."/>
            <person name="Morien E."/>
            <person name="Nambeesan S."/>
            <person name="Nguyen T."/>
            <person name="Pegot-Espagnet P."/>
            <person name="Pouilly N."/>
            <person name="Raftis F."/>
            <person name="Sallet E."/>
            <person name="Schiex T."/>
            <person name="Thomas J."/>
            <person name="Vandecasteele C."/>
            <person name="Vares D."/>
            <person name="Vear F."/>
            <person name="Vautrin S."/>
            <person name="Crespi M."/>
            <person name="Mangin B."/>
            <person name="Burke J.M."/>
            <person name="Salse J."/>
            <person name="Munos S."/>
            <person name="Vincourt P."/>
            <person name="Rieseberg L.H."/>
            <person name="Langlade N.B."/>
        </authorList>
    </citation>
    <scope>NUCLEOTIDE SEQUENCE</scope>
    <source>
        <tissue evidence="1">Leaves</tissue>
    </source>
</reference>
<gene>
    <name evidence="1" type="ORF">HanXRQr2_Chr08g0348901</name>
</gene>
<sequence length="49" mass="5475">MSCQEDMEAMVLEIHHLLAVFGGASMKRTVEYSELADAATIRSKCMEQL</sequence>
<name>A0A9K3NDW5_HELAN</name>
<organism evidence="1 2">
    <name type="scientific">Helianthus annuus</name>
    <name type="common">Common sunflower</name>
    <dbReference type="NCBI Taxonomy" id="4232"/>
    <lineage>
        <taxon>Eukaryota</taxon>
        <taxon>Viridiplantae</taxon>
        <taxon>Streptophyta</taxon>
        <taxon>Embryophyta</taxon>
        <taxon>Tracheophyta</taxon>
        <taxon>Spermatophyta</taxon>
        <taxon>Magnoliopsida</taxon>
        <taxon>eudicotyledons</taxon>
        <taxon>Gunneridae</taxon>
        <taxon>Pentapetalae</taxon>
        <taxon>asterids</taxon>
        <taxon>campanulids</taxon>
        <taxon>Asterales</taxon>
        <taxon>Asteraceae</taxon>
        <taxon>Asteroideae</taxon>
        <taxon>Heliantheae alliance</taxon>
        <taxon>Heliantheae</taxon>
        <taxon>Helianthus</taxon>
    </lineage>
</organism>
<comment type="caution">
    <text evidence="1">The sequence shown here is derived from an EMBL/GenBank/DDBJ whole genome shotgun (WGS) entry which is preliminary data.</text>
</comment>
<dbReference type="Proteomes" id="UP000215914">
    <property type="component" value="Unassembled WGS sequence"/>
</dbReference>
<dbReference type="AlphaFoldDB" id="A0A9K3NDW5"/>
<evidence type="ECO:0000313" key="2">
    <source>
        <dbReference type="Proteomes" id="UP000215914"/>
    </source>
</evidence>